<evidence type="ECO:0000256" key="1">
    <source>
        <dbReference type="SAM" id="MobiDB-lite"/>
    </source>
</evidence>
<protein>
    <submittedName>
        <fullName evidence="2">MOS4-associated complex 3B</fullName>
    </submittedName>
</protein>
<sequence length="209" mass="24096">MFFLVARTRNLKPDNLYNERSGGFEKSSRILMFFTAKGRDNRLDNPVSYFTLQGLRREVGKFEELLQALLFFEERMGRPGKVCRTTVITKARKEGYGYLPRCRESPTKAWTFYNKKSGESNDEFRDDPRNYYNAPIFSHDPKGWGKGTCSDAPIGSRTPYIIRFYDFGVRSPMLQFSIRRQSIGGGSGSRSSDDLSLSRTDLHHTLRNT</sequence>
<accession>A0A5A7R7T5</accession>
<feature type="compositionally biased region" description="Basic and acidic residues" evidence="1">
    <location>
        <begin position="200"/>
        <end position="209"/>
    </location>
</feature>
<feature type="region of interest" description="Disordered" evidence="1">
    <location>
        <begin position="181"/>
        <end position="209"/>
    </location>
</feature>
<comment type="caution">
    <text evidence="2">The sequence shown here is derived from an EMBL/GenBank/DDBJ whole genome shotgun (WGS) entry which is preliminary data.</text>
</comment>
<organism evidence="2 3">
    <name type="scientific">Striga asiatica</name>
    <name type="common">Asiatic witchweed</name>
    <name type="synonym">Buchnera asiatica</name>
    <dbReference type="NCBI Taxonomy" id="4170"/>
    <lineage>
        <taxon>Eukaryota</taxon>
        <taxon>Viridiplantae</taxon>
        <taxon>Streptophyta</taxon>
        <taxon>Embryophyta</taxon>
        <taxon>Tracheophyta</taxon>
        <taxon>Spermatophyta</taxon>
        <taxon>Magnoliopsida</taxon>
        <taxon>eudicotyledons</taxon>
        <taxon>Gunneridae</taxon>
        <taxon>Pentapetalae</taxon>
        <taxon>asterids</taxon>
        <taxon>lamiids</taxon>
        <taxon>Lamiales</taxon>
        <taxon>Orobanchaceae</taxon>
        <taxon>Buchnereae</taxon>
        <taxon>Striga</taxon>
    </lineage>
</organism>
<reference evidence="3" key="1">
    <citation type="journal article" date="2019" name="Curr. Biol.">
        <title>Genome Sequence of Striga asiatica Provides Insight into the Evolution of Plant Parasitism.</title>
        <authorList>
            <person name="Yoshida S."/>
            <person name="Kim S."/>
            <person name="Wafula E.K."/>
            <person name="Tanskanen J."/>
            <person name="Kim Y.M."/>
            <person name="Honaas L."/>
            <person name="Yang Z."/>
            <person name="Spallek T."/>
            <person name="Conn C.E."/>
            <person name="Ichihashi Y."/>
            <person name="Cheong K."/>
            <person name="Cui S."/>
            <person name="Der J.P."/>
            <person name="Gundlach H."/>
            <person name="Jiao Y."/>
            <person name="Hori C."/>
            <person name="Ishida J.K."/>
            <person name="Kasahara H."/>
            <person name="Kiba T."/>
            <person name="Kim M.S."/>
            <person name="Koo N."/>
            <person name="Laohavisit A."/>
            <person name="Lee Y.H."/>
            <person name="Lumba S."/>
            <person name="McCourt P."/>
            <person name="Mortimer J.C."/>
            <person name="Mutuku J.M."/>
            <person name="Nomura T."/>
            <person name="Sasaki-Sekimoto Y."/>
            <person name="Seto Y."/>
            <person name="Wang Y."/>
            <person name="Wakatake T."/>
            <person name="Sakakibara H."/>
            <person name="Demura T."/>
            <person name="Yamaguchi S."/>
            <person name="Yoneyama K."/>
            <person name="Manabe R.I."/>
            <person name="Nelson D.C."/>
            <person name="Schulman A.H."/>
            <person name="Timko M.P."/>
            <person name="dePamphilis C.W."/>
            <person name="Choi D."/>
            <person name="Shirasu K."/>
        </authorList>
    </citation>
    <scope>NUCLEOTIDE SEQUENCE [LARGE SCALE GENOMIC DNA]</scope>
    <source>
        <strain evidence="3">cv. UVA1</strain>
    </source>
</reference>
<evidence type="ECO:0000313" key="2">
    <source>
        <dbReference type="EMBL" id="GER53773.1"/>
    </source>
</evidence>
<keyword evidence="3" id="KW-1185">Reference proteome</keyword>
<name>A0A5A7R7T5_STRAF</name>
<dbReference type="Proteomes" id="UP000325081">
    <property type="component" value="Unassembled WGS sequence"/>
</dbReference>
<dbReference type="AlphaFoldDB" id="A0A5A7R7T5"/>
<dbReference type="EMBL" id="BKCP01010737">
    <property type="protein sequence ID" value="GER53773.1"/>
    <property type="molecule type" value="Genomic_DNA"/>
</dbReference>
<proteinExistence type="predicted"/>
<gene>
    <name evidence="2" type="ORF">STAS_31323</name>
</gene>
<evidence type="ECO:0000313" key="3">
    <source>
        <dbReference type="Proteomes" id="UP000325081"/>
    </source>
</evidence>